<evidence type="ECO:0000256" key="2">
    <source>
        <dbReference type="ARBA" id="ARBA00012255"/>
    </source>
</evidence>
<feature type="active site" evidence="4">
    <location>
        <position position="292"/>
    </location>
</feature>
<evidence type="ECO:0000256" key="5">
    <source>
        <dbReference type="PIRSR" id="PIRSR607724-2"/>
    </source>
</evidence>
<dbReference type="InterPro" id="IPR048362">
    <property type="entry name" value="PARG_helical"/>
</dbReference>
<evidence type="ECO:0000313" key="8">
    <source>
        <dbReference type="EMBL" id="KAJ4790149.1"/>
    </source>
</evidence>
<organism evidence="8 9">
    <name type="scientific">Rhynchospora pubera</name>
    <dbReference type="NCBI Taxonomy" id="906938"/>
    <lineage>
        <taxon>Eukaryota</taxon>
        <taxon>Viridiplantae</taxon>
        <taxon>Streptophyta</taxon>
        <taxon>Embryophyta</taxon>
        <taxon>Tracheophyta</taxon>
        <taxon>Spermatophyta</taxon>
        <taxon>Magnoliopsida</taxon>
        <taxon>Liliopsida</taxon>
        <taxon>Poales</taxon>
        <taxon>Cyperaceae</taxon>
        <taxon>Cyperoideae</taxon>
        <taxon>Rhynchosporeae</taxon>
        <taxon>Rhynchospora</taxon>
    </lineage>
</organism>
<dbReference type="PANTHER" id="PTHR12837:SF0">
    <property type="entry name" value="POLY(ADP-RIBOSE) GLYCOHYDROLASE"/>
    <property type="match status" value="1"/>
</dbReference>
<evidence type="ECO:0000313" key="9">
    <source>
        <dbReference type="Proteomes" id="UP001140206"/>
    </source>
</evidence>
<feature type="binding site" evidence="5">
    <location>
        <position position="290"/>
    </location>
    <ligand>
        <name>substrate</name>
    </ligand>
</feature>
<dbReference type="EMBL" id="JAMFTS010000002">
    <property type="protein sequence ID" value="KAJ4790149.1"/>
    <property type="molecule type" value="Genomic_DNA"/>
</dbReference>
<comment type="similarity">
    <text evidence="1">Belongs to the poly(ADP-ribose) glycohydrolase family.</text>
</comment>
<reference evidence="8" key="1">
    <citation type="submission" date="2022-08" db="EMBL/GenBank/DDBJ databases">
        <authorList>
            <person name="Marques A."/>
        </authorList>
    </citation>
    <scope>NUCLEOTIDE SEQUENCE</scope>
    <source>
        <strain evidence="8">RhyPub2mFocal</strain>
        <tissue evidence="8">Leaves</tissue>
    </source>
</reference>
<dbReference type="EC" id="3.2.1.143" evidence="2"/>
<dbReference type="Proteomes" id="UP001140206">
    <property type="component" value="Chromosome 2"/>
</dbReference>
<dbReference type="InterPro" id="IPR007724">
    <property type="entry name" value="Poly_GlycHdrlase"/>
</dbReference>
<comment type="caution">
    <text evidence="8">The sequence shown here is derived from an EMBL/GenBank/DDBJ whole genome shotgun (WGS) entry which is preliminary data.</text>
</comment>
<evidence type="ECO:0000259" key="7">
    <source>
        <dbReference type="Pfam" id="PF20811"/>
    </source>
</evidence>
<gene>
    <name evidence="8" type="ORF">LUZ62_041395</name>
</gene>
<evidence type="ECO:0000256" key="3">
    <source>
        <dbReference type="ARBA" id="ARBA00022801"/>
    </source>
</evidence>
<evidence type="ECO:0000256" key="1">
    <source>
        <dbReference type="ARBA" id="ARBA00009545"/>
    </source>
</evidence>
<dbReference type="GO" id="GO:0005634">
    <property type="term" value="C:nucleus"/>
    <property type="evidence" value="ECO:0007669"/>
    <property type="project" value="TreeGrafter"/>
</dbReference>
<feature type="binding site" evidence="5">
    <location>
        <position position="276"/>
    </location>
    <ligand>
        <name>substrate</name>
    </ligand>
</feature>
<keyword evidence="3" id="KW-0378">Hydrolase</keyword>
<sequence>MEERADVKSILPFLPLQLQLRPSSLSLALVWPEAAADSLRSLSLGPAVSGVHSGHQLFGFIVALRDTLGFSSQPPLSPHAADGFSLFFDQLMSREHAKVWFEENLPILGGILLKFPSLLESHYDKSDKMFGEGGNGLRILEKQHVRIVLLSQELIAALLTCSLLCLFPTDLRYSYHLRNINFDQLFAGLSFKPRPSQEHKVKCLVHYFQRICNQTPTGYVSFERKVLPLEPSCGNIYYPAPDIWKNSSVLLCSFKVFYSGLMEDEQDEVLEVDFANRYLGGGALKQGAVQEEIRFMISPELIAGMLFMPSMENNEAIEVIGSERFSYHKGYASTFKFAGDYRDEKLFDSMGRRSTRIVAIDALSRIGVAQYNVENILREANKAFCGFMDHSKFQHYLPRFQGNTETAGSSNLNLVEKKLKLEKINEESFAESRIGIATGNWGCGAFGGDPQIKSMIQWLAASQALRPFFHYYTFENPALQELEQVMLGMVEKRWTVGQLWQKLSEYSCEKLNGNKNLSFFKFVTPALRMLH</sequence>
<dbReference type="GO" id="GO:0005975">
    <property type="term" value="P:carbohydrate metabolic process"/>
    <property type="evidence" value="ECO:0007669"/>
    <property type="project" value="InterPro"/>
</dbReference>
<proteinExistence type="inferred from homology"/>
<dbReference type="Pfam" id="PF05028">
    <property type="entry name" value="PARG_cat_C"/>
    <property type="match status" value="1"/>
</dbReference>
<feature type="domain" description="PARG helical" evidence="7">
    <location>
        <begin position="92"/>
        <end position="224"/>
    </location>
</feature>
<dbReference type="GO" id="GO:1990966">
    <property type="term" value="P:ATP generation from poly-ADP-D-ribose"/>
    <property type="evidence" value="ECO:0007669"/>
    <property type="project" value="TreeGrafter"/>
</dbReference>
<protein>
    <recommendedName>
        <fullName evidence="2">poly(ADP-ribose) glycohydrolase</fullName>
        <ecNumber evidence="2">3.2.1.143</ecNumber>
    </recommendedName>
</protein>
<dbReference type="GO" id="GO:0006282">
    <property type="term" value="P:regulation of DNA repair"/>
    <property type="evidence" value="ECO:0007669"/>
    <property type="project" value="InterPro"/>
</dbReference>
<accession>A0AAV8FEV9</accession>
<dbReference type="Pfam" id="PF20811">
    <property type="entry name" value="PARG_cat_N"/>
    <property type="match status" value="1"/>
</dbReference>
<feature type="active site" evidence="4">
    <location>
        <position position="273"/>
    </location>
</feature>
<dbReference type="GO" id="GO:0004649">
    <property type="term" value="F:poly(ADP-ribose) glycohydrolase activity"/>
    <property type="evidence" value="ECO:0007669"/>
    <property type="project" value="UniProtKB-EC"/>
</dbReference>
<dbReference type="InterPro" id="IPR046372">
    <property type="entry name" value="PARG_cat_C"/>
</dbReference>
<dbReference type="PANTHER" id="PTHR12837">
    <property type="entry name" value="POLY ADP-RIBOSE GLYCOHYDROLASE"/>
    <property type="match status" value="1"/>
</dbReference>
<feature type="domain" description="PARG catalytic Macro" evidence="6">
    <location>
        <begin position="244"/>
        <end position="480"/>
    </location>
</feature>
<dbReference type="GO" id="GO:0005737">
    <property type="term" value="C:cytoplasm"/>
    <property type="evidence" value="ECO:0007669"/>
    <property type="project" value="TreeGrafter"/>
</dbReference>
<evidence type="ECO:0000259" key="6">
    <source>
        <dbReference type="Pfam" id="PF05028"/>
    </source>
</evidence>
<keyword evidence="9" id="KW-1185">Reference proteome</keyword>
<name>A0AAV8FEV9_9POAL</name>
<dbReference type="GO" id="GO:0009225">
    <property type="term" value="P:nucleotide-sugar metabolic process"/>
    <property type="evidence" value="ECO:0007669"/>
    <property type="project" value="TreeGrafter"/>
</dbReference>
<evidence type="ECO:0000256" key="4">
    <source>
        <dbReference type="PIRSR" id="PIRSR607724-1"/>
    </source>
</evidence>
<feature type="active site" evidence="4">
    <location>
        <position position="291"/>
    </location>
</feature>
<dbReference type="AlphaFoldDB" id="A0AAV8FEV9"/>
<feature type="binding site" evidence="5">
    <location>
        <position position="331"/>
    </location>
    <ligand>
        <name>substrate</name>
    </ligand>
</feature>